<gene>
    <name evidence="2" type="ORF">AN477_13305</name>
</gene>
<dbReference type="AlphaFoldDB" id="A0A0P9EW02"/>
<comment type="caution">
    <text evidence="2">The sequence shown here is derived from an EMBL/GenBank/DDBJ whole genome shotgun (WGS) entry which is preliminary data.</text>
</comment>
<dbReference type="Proteomes" id="UP000050482">
    <property type="component" value="Unassembled WGS sequence"/>
</dbReference>
<reference evidence="2 3" key="1">
    <citation type="submission" date="2015-09" db="EMBL/GenBank/DDBJ databases">
        <title>Draft genome sequence of Alicyclobacillus ferrooxydans DSM 22381.</title>
        <authorList>
            <person name="Hemp J."/>
        </authorList>
    </citation>
    <scope>NUCLEOTIDE SEQUENCE [LARGE SCALE GENOMIC DNA]</scope>
    <source>
        <strain evidence="2 3">TC-34</strain>
    </source>
</reference>
<evidence type="ECO:0008006" key="4">
    <source>
        <dbReference type="Google" id="ProtNLM"/>
    </source>
</evidence>
<dbReference type="Pfam" id="PF14209">
    <property type="entry name" value="DUF4321"/>
    <property type="match status" value="1"/>
</dbReference>
<dbReference type="InterPro" id="IPR025470">
    <property type="entry name" value="DUF4321"/>
</dbReference>
<proteinExistence type="predicted"/>
<evidence type="ECO:0000256" key="1">
    <source>
        <dbReference type="SAM" id="Phobius"/>
    </source>
</evidence>
<keyword evidence="1" id="KW-0472">Membrane</keyword>
<organism evidence="2 3">
    <name type="scientific">Alicyclobacillus ferrooxydans</name>
    <dbReference type="NCBI Taxonomy" id="471514"/>
    <lineage>
        <taxon>Bacteria</taxon>
        <taxon>Bacillati</taxon>
        <taxon>Bacillota</taxon>
        <taxon>Bacilli</taxon>
        <taxon>Bacillales</taxon>
        <taxon>Alicyclobacillaceae</taxon>
        <taxon>Alicyclobacillus</taxon>
    </lineage>
</organism>
<accession>A0A0P9EW02</accession>
<dbReference type="EMBL" id="LJCO01000054">
    <property type="protein sequence ID" value="KPV43226.1"/>
    <property type="molecule type" value="Genomic_DNA"/>
</dbReference>
<sequence length="79" mass="8930">MRRSFWRLLGMLFLGAILGTLAGQLLAHQIPILGRTTSVEWRPQADLAVIRYSLDITLRVNWMTLVGVIVAAIAHRMMK</sequence>
<keyword evidence="3" id="KW-1185">Reference proteome</keyword>
<dbReference type="PATRIC" id="fig|471514.4.peg.1363"/>
<dbReference type="STRING" id="471514.AN477_13305"/>
<keyword evidence="1" id="KW-0812">Transmembrane</keyword>
<evidence type="ECO:0000313" key="2">
    <source>
        <dbReference type="EMBL" id="KPV43226.1"/>
    </source>
</evidence>
<protein>
    <recommendedName>
        <fullName evidence="4">DUF4321 domain-containing protein</fullName>
    </recommendedName>
</protein>
<feature type="transmembrane region" description="Helical" evidence="1">
    <location>
        <begin position="56"/>
        <end position="74"/>
    </location>
</feature>
<keyword evidence="1" id="KW-1133">Transmembrane helix</keyword>
<name>A0A0P9EW02_9BACL</name>
<evidence type="ECO:0000313" key="3">
    <source>
        <dbReference type="Proteomes" id="UP000050482"/>
    </source>
</evidence>
<dbReference type="RefSeq" id="WP_245631822.1">
    <property type="nucleotide sequence ID" value="NZ_LJCO01000054.1"/>
</dbReference>